<gene>
    <name evidence="1" type="ORF">GSLYS_00011859001</name>
</gene>
<comment type="caution">
    <text evidence="1">The sequence shown here is derived from an EMBL/GenBank/DDBJ whole genome shotgun (WGS) entry which is preliminary data.</text>
</comment>
<name>A0AAV2HYB6_LYMST</name>
<dbReference type="GO" id="GO:0004177">
    <property type="term" value="F:aminopeptidase activity"/>
    <property type="evidence" value="ECO:0007669"/>
    <property type="project" value="UniProtKB-EC"/>
</dbReference>
<dbReference type="PANTHER" id="PTHR43722:SF1">
    <property type="entry name" value="PROLINE IMINOPEPTIDASE"/>
    <property type="match status" value="1"/>
</dbReference>
<proteinExistence type="predicted"/>
<dbReference type="GO" id="GO:0006508">
    <property type="term" value="P:proteolysis"/>
    <property type="evidence" value="ECO:0007669"/>
    <property type="project" value="InterPro"/>
</dbReference>
<dbReference type="PANTHER" id="PTHR43722">
    <property type="entry name" value="PROLINE IMINOPEPTIDASE"/>
    <property type="match status" value="1"/>
</dbReference>
<dbReference type="AlphaFoldDB" id="A0AAV2HYB6"/>
<dbReference type="Proteomes" id="UP001497497">
    <property type="component" value="Unassembled WGS sequence"/>
</dbReference>
<sequence>MIWPELFEDFSSFIPENERSEMIKAFYKHLTSNDQNTSPKAAGHWSTLELATLRPQVDPEYLKSANDEHLCIKLAIIEWHYHNQSL</sequence>
<dbReference type="InterPro" id="IPR005944">
    <property type="entry name" value="Pro_iminopeptidase"/>
</dbReference>
<evidence type="ECO:0000313" key="2">
    <source>
        <dbReference type="Proteomes" id="UP001497497"/>
    </source>
</evidence>
<evidence type="ECO:0000313" key="1">
    <source>
        <dbReference type="EMBL" id="CAL1538038.1"/>
    </source>
</evidence>
<protein>
    <submittedName>
        <fullName evidence="1">Uncharacterized protein</fullName>
    </submittedName>
</protein>
<organism evidence="1 2">
    <name type="scientific">Lymnaea stagnalis</name>
    <name type="common">Great pond snail</name>
    <name type="synonym">Helix stagnalis</name>
    <dbReference type="NCBI Taxonomy" id="6523"/>
    <lineage>
        <taxon>Eukaryota</taxon>
        <taxon>Metazoa</taxon>
        <taxon>Spiralia</taxon>
        <taxon>Lophotrochozoa</taxon>
        <taxon>Mollusca</taxon>
        <taxon>Gastropoda</taxon>
        <taxon>Heterobranchia</taxon>
        <taxon>Euthyneura</taxon>
        <taxon>Panpulmonata</taxon>
        <taxon>Hygrophila</taxon>
        <taxon>Lymnaeoidea</taxon>
        <taxon>Lymnaeidae</taxon>
        <taxon>Lymnaea</taxon>
    </lineage>
</organism>
<dbReference type="EMBL" id="CAXITT010000282">
    <property type="protein sequence ID" value="CAL1538038.1"/>
    <property type="molecule type" value="Genomic_DNA"/>
</dbReference>
<reference evidence="1 2" key="1">
    <citation type="submission" date="2024-04" db="EMBL/GenBank/DDBJ databases">
        <authorList>
            <consortium name="Genoscope - CEA"/>
            <person name="William W."/>
        </authorList>
    </citation>
    <scope>NUCLEOTIDE SEQUENCE [LARGE SCALE GENOMIC DNA]</scope>
</reference>
<keyword evidence="2" id="KW-1185">Reference proteome</keyword>
<dbReference type="GO" id="GO:0005737">
    <property type="term" value="C:cytoplasm"/>
    <property type="evidence" value="ECO:0007669"/>
    <property type="project" value="InterPro"/>
</dbReference>
<accession>A0AAV2HYB6</accession>
<dbReference type="InterPro" id="IPR029058">
    <property type="entry name" value="AB_hydrolase_fold"/>
</dbReference>
<dbReference type="Gene3D" id="3.40.50.1820">
    <property type="entry name" value="alpha/beta hydrolase"/>
    <property type="match status" value="1"/>
</dbReference>